<dbReference type="InterPro" id="IPR057597">
    <property type="entry name" value="ALE2_N"/>
</dbReference>
<dbReference type="PANTHER" id="PTHR47989:SF40">
    <property type="entry name" value="RECEPTOR-LIKE SERINE_THREONINE-PROTEIN KINASE ALE2"/>
    <property type="match status" value="1"/>
</dbReference>
<evidence type="ECO:0000256" key="3">
    <source>
        <dbReference type="ARBA" id="ARBA00022840"/>
    </source>
</evidence>
<evidence type="ECO:0000256" key="5">
    <source>
        <dbReference type="SAM" id="Phobius"/>
    </source>
</evidence>
<evidence type="ECO:0000256" key="4">
    <source>
        <dbReference type="SAM" id="MobiDB-lite"/>
    </source>
</evidence>
<dbReference type="EMBL" id="PKMF04000386">
    <property type="protein sequence ID" value="KAK7834543.1"/>
    <property type="molecule type" value="Genomic_DNA"/>
</dbReference>
<dbReference type="PANTHER" id="PTHR47989">
    <property type="entry name" value="OS01G0750732 PROTEIN"/>
    <property type="match status" value="1"/>
</dbReference>
<dbReference type="Pfam" id="PF23180">
    <property type="entry name" value="ALE2_N"/>
    <property type="match status" value="1"/>
</dbReference>
<feature type="transmembrane region" description="Helical" evidence="5">
    <location>
        <begin position="395"/>
        <end position="417"/>
    </location>
</feature>
<keyword evidence="3" id="KW-0067">ATP-binding</keyword>
<keyword evidence="8" id="KW-1185">Reference proteome</keyword>
<dbReference type="GO" id="GO:0005524">
    <property type="term" value="F:ATP binding"/>
    <property type="evidence" value="ECO:0007669"/>
    <property type="project" value="UniProtKB-KW"/>
</dbReference>
<evidence type="ECO:0000256" key="2">
    <source>
        <dbReference type="ARBA" id="ARBA00022741"/>
    </source>
</evidence>
<keyword evidence="5" id="KW-1133">Transmembrane helix</keyword>
<accession>A0AAW0K5R2</accession>
<keyword evidence="5" id="KW-0472">Membrane</keyword>
<name>A0AAW0K5R2_QUESU</name>
<feature type="domain" description="Receptor-like PK ALE2 N-terminal" evidence="6">
    <location>
        <begin position="267"/>
        <end position="351"/>
    </location>
</feature>
<comment type="caution">
    <text evidence="7">The sequence shown here is derived from an EMBL/GenBank/DDBJ whole genome shotgun (WGS) entry which is preliminary data.</text>
</comment>
<evidence type="ECO:0000313" key="8">
    <source>
        <dbReference type="Proteomes" id="UP000237347"/>
    </source>
</evidence>
<reference evidence="7 8" key="1">
    <citation type="journal article" date="2018" name="Sci. Data">
        <title>The draft genome sequence of cork oak.</title>
        <authorList>
            <person name="Ramos A.M."/>
            <person name="Usie A."/>
            <person name="Barbosa P."/>
            <person name="Barros P.M."/>
            <person name="Capote T."/>
            <person name="Chaves I."/>
            <person name="Simoes F."/>
            <person name="Abreu I."/>
            <person name="Carrasquinho I."/>
            <person name="Faro C."/>
            <person name="Guimaraes J.B."/>
            <person name="Mendonca D."/>
            <person name="Nobrega F."/>
            <person name="Rodrigues L."/>
            <person name="Saibo N.J.M."/>
            <person name="Varela M.C."/>
            <person name="Egas C."/>
            <person name="Matos J."/>
            <person name="Miguel C.M."/>
            <person name="Oliveira M.M."/>
            <person name="Ricardo C.P."/>
            <person name="Goncalves S."/>
        </authorList>
    </citation>
    <scope>NUCLEOTIDE SEQUENCE [LARGE SCALE GENOMIC DNA]</scope>
    <source>
        <strain evidence="8">cv. HL8</strain>
    </source>
</reference>
<evidence type="ECO:0000256" key="1">
    <source>
        <dbReference type="ARBA" id="ARBA00022527"/>
    </source>
</evidence>
<sequence>MEKKEFAKLMQGLTMKGMVAMDGHKITNTHPSYASKFVELDFPFLMARKSLPIECVVLKFFSNSMKCPWKTMCPWHCSILTKTHSFQLLLKFQQTGAHSSPWNNFDDIFGKPKGLAHPQAHGHPLLHIFLSPSLLPTRPFPMKEILVEHERSISMGVSFAASKPPKTWVVKPSLGPSTAPAPSPLYQGSSSNPSPIHGHHRHHQHVKPDAIAPSPSKNHERSISMSVSFAASKPPKTWVVKPSLGPSTAPAPSPLYQVIPHQYAVIIRHLLDVATLSIFPVMSELEIEIAEGTYLEQSQESTVVDINLVLLGEKFDNTTAVLTSDRFWHKKVPLNTTLFSNYEVLYISYPEFSSGIPSSPPYGSYIGNGPTGSVGGLPITANFINKNQRMNLKTIAIISLSAFVLLLVFIGAVSIFLKWKKFDHQMPLVQHLHPLQTKDLVSIGSVLSSSIASSTSVSLLSTMTTCVLC</sequence>
<keyword evidence="5" id="KW-0812">Transmembrane</keyword>
<organism evidence="7 8">
    <name type="scientific">Quercus suber</name>
    <name type="common">Cork oak</name>
    <dbReference type="NCBI Taxonomy" id="58331"/>
    <lineage>
        <taxon>Eukaryota</taxon>
        <taxon>Viridiplantae</taxon>
        <taxon>Streptophyta</taxon>
        <taxon>Embryophyta</taxon>
        <taxon>Tracheophyta</taxon>
        <taxon>Spermatophyta</taxon>
        <taxon>Magnoliopsida</taxon>
        <taxon>eudicotyledons</taxon>
        <taxon>Gunneridae</taxon>
        <taxon>Pentapetalae</taxon>
        <taxon>rosids</taxon>
        <taxon>fabids</taxon>
        <taxon>Fagales</taxon>
        <taxon>Fagaceae</taxon>
        <taxon>Quercus</taxon>
    </lineage>
</organism>
<keyword evidence="1" id="KW-0723">Serine/threonine-protein kinase</keyword>
<gene>
    <name evidence="7" type="primary">ALE2_5</name>
    <name evidence="7" type="ORF">CFP56_024668</name>
</gene>
<dbReference type="Proteomes" id="UP000237347">
    <property type="component" value="Unassembled WGS sequence"/>
</dbReference>
<keyword evidence="1" id="KW-0808">Transferase</keyword>
<keyword evidence="1" id="KW-0418">Kinase</keyword>
<evidence type="ECO:0000259" key="6">
    <source>
        <dbReference type="Pfam" id="PF23180"/>
    </source>
</evidence>
<feature type="region of interest" description="Disordered" evidence="4">
    <location>
        <begin position="179"/>
        <end position="223"/>
    </location>
</feature>
<protein>
    <submittedName>
        <fullName evidence="7">Receptor-like serine/threonine-protein kinase ale2</fullName>
    </submittedName>
</protein>
<keyword evidence="2" id="KW-0547">Nucleotide-binding</keyword>
<evidence type="ECO:0000313" key="7">
    <source>
        <dbReference type="EMBL" id="KAK7834543.1"/>
    </source>
</evidence>
<proteinExistence type="predicted"/>
<dbReference type="GO" id="GO:0004674">
    <property type="term" value="F:protein serine/threonine kinase activity"/>
    <property type="evidence" value="ECO:0007669"/>
    <property type="project" value="UniProtKB-KW"/>
</dbReference>
<dbReference type="AlphaFoldDB" id="A0AAW0K5R2"/>